<dbReference type="OrthoDB" id="409395at2759"/>
<dbReference type="GO" id="GO:0016603">
    <property type="term" value="F:glutaminyl-peptide cyclotransferase activity"/>
    <property type="evidence" value="ECO:0007669"/>
    <property type="project" value="InterPro"/>
</dbReference>
<name>A0A835Z6R5_9STRA</name>
<protein>
    <submittedName>
        <fullName evidence="2">Glutamine cyclotransferase</fullName>
    </submittedName>
</protein>
<gene>
    <name evidence="2" type="ORF">JKP88DRAFT_207470</name>
</gene>
<sequence length="310" mass="34538">MATSRRHAYCSQATILCHFVLLWLVCGLGWSFAVPRNFASSLQNALDTLGKKGESSESGRGLREEEGGPALSVGVAAAQYEVLKVYDHDASAFTQGLGWYQGKLYESTGMQGQSEVRIIDLETGEVLKRQQLPSYVFGEGMVIHEGIVHQITWHHKQGYAWNATTLEPTHSFQFETTNGEGWGITSDGTHLIASDGSSNLHFWDPVTYKTTRKVPVTLRGQPVARLNELEYVKGRVLANVWFSDEILAIDPLSGRVVEVLDFAALYPRAQRAHELTSHEAVLNGIAYDAQEDVLYLTGKLWPRLYKVRLL</sequence>
<feature type="signal peptide" evidence="1">
    <location>
        <begin position="1"/>
        <end position="33"/>
    </location>
</feature>
<dbReference type="PANTHER" id="PTHR31270">
    <property type="entry name" value="GLUTAMINYL-PEPTIDE CYCLOTRANSFERASE"/>
    <property type="match status" value="1"/>
</dbReference>
<organism evidence="2 3">
    <name type="scientific">Tribonema minus</name>
    <dbReference type="NCBI Taxonomy" id="303371"/>
    <lineage>
        <taxon>Eukaryota</taxon>
        <taxon>Sar</taxon>
        <taxon>Stramenopiles</taxon>
        <taxon>Ochrophyta</taxon>
        <taxon>PX clade</taxon>
        <taxon>Xanthophyceae</taxon>
        <taxon>Tribonematales</taxon>
        <taxon>Tribonemataceae</taxon>
        <taxon>Tribonema</taxon>
    </lineage>
</organism>
<dbReference type="PANTHER" id="PTHR31270:SF1">
    <property type="entry name" value="GLUTAMINYL-PEPTIDE CYCLOTRANSFERASE"/>
    <property type="match status" value="1"/>
</dbReference>
<dbReference type="Pfam" id="PF05096">
    <property type="entry name" value="Glu_cyclase_2"/>
    <property type="match status" value="1"/>
</dbReference>
<reference evidence="2" key="1">
    <citation type="submission" date="2021-02" db="EMBL/GenBank/DDBJ databases">
        <title>First Annotated Genome of the Yellow-green Alga Tribonema minus.</title>
        <authorList>
            <person name="Mahan K.M."/>
        </authorList>
    </citation>
    <scope>NUCLEOTIDE SEQUENCE</scope>
    <source>
        <strain evidence="2">UTEX B ZZ1240</strain>
    </source>
</reference>
<dbReference type="AlphaFoldDB" id="A0A835Z6R5"/>
<keyword evidence="2" id="KW-0808">Transferase</keyword>
<evidence type="ECO:0000256" key="1">
    <source>
        <dbReference type="SAM" id="SignalP"/>
    </source>
</evidence>
<proteinExistence type="predicted"/>
<dbReference type="Proteomes" id="UP000664859">
    <property type="component" value="Unassembled WGS sequence"/>
</dbReference>
<dbReference type="SUPFAM" id="SSF50969">
    <property type="entry name" value="YVTN repeat-like/Quinoprotein amine dehydrogenase"/>
    <property type="match status" value="1"/>
</dbReference>
<accession>A0A835Z6R5</accession>
<dbReference type="Gene3D" id="2.130.10.10">
    <property type="entry name" value="YVTN repeat-like/Quinoprotein amine dehydrogenase"/>
    <property type="match status" value="1"/>
</dbReference>
<keyword evidence="3" id="KW-1185">Reference proteome</keyword>
<evidence type="ECO:0000313" key="3">
    <source>
        <dbReference type="Proteomes" id="UP000664859"/>
    </source>
</evidence>
<comment type="caution">
    <text evidence="2">The sequence shown here is derived from an EMBL/GenBank/DDBJ whole genome shotgun (WGS) entry which is preliminary data.</text>
</comment>
<dbReference type="InterPro" id="IPR011044">
    <property type="entry name" value="Quino_amine_DH_bsu"/>
</dbReference>
<dbReference type="InterPro" id="IPR015943">
    <property type="entry name" value="WD40/YVTN_repeat-like_dom_sf"/>
</dbReference>
<evidence type="ECO:0000313" key="2">
    <source>
        <dbReference type="EMBL" id="KAG5186005.1"/>
    </source>
</evidence>
<dbReference type="InterPro" id="IPR007788">
    <property type="entry name" value="QCT"/>
</dbReference>
<keyword evidence="1" id="KW-0732">Signal</keyword>
<dbReference type="EMBL" id="JAFCMP010000114">
    <property type="protein sequence ID" value="KAG5186005.1"/>
    <property type="molecule type" value="Genomic_DNA"/>
</dbReference>
<feature type="chain" id="PRO_5032457763" evidence="1">
    <location>
        <begin position="34"/>
        <end position="310"/>
    </location>
</feature>